<evidence type="ECO:0000256" key="1">
    <source>
        <dbReference type="SAM" id="MobiDB-lite"/>
    </source>
</evidence>
<dbReference type="Proteomes" id="UP000246991">
    <property type="component" value="Unassembled WGS sequence"/>
</dbReference>
<organism evidence="2 3">
    <name type="scientific">Tuber magnatum</name>
    <name type="common">white Piedmont truffle</name>
    <dbReference type="NCBI Taxonomy" id="42249"/>
    <lineage>
        <taxon>Eukaryota</taxon>
        <taxon>Fungi</taxon>
        <taxon>Dikarya</taxon>
        <taxon>Ascomycota</taxon>
        <taxon>Pezizomycotina</taxon>
        <taxon>Pezizomycetes</taxon>
        <taxon>Pezizales</taxon>
        <taxon>Tuberaceae</taxon>
        <taxon>Tuber</taxon>
    </lineage>
</organism>
<gene>
    <name evidence="2" type="ORF">C7212DRAFT_347823</name>
</gene>
<evidence type="ECO:0000313" key="2">
    <source>
        <dbReference type="EMBL" id="PWW72581.1"/>
    </source>
</evidence>
<comment type="caution">
    <text evidence="2">The sequence shown here is derived from an EMBL/GenBank/DDBJ whole genome shotgun (WGS) entry which is preliminary data.</text>
</comment>
<keyword evidence="3" id="KW-1185">Reference proteome</keyword>
<feature type="region of interest" description="Disordered" evidence="1">
    <location>
        <begin position="49"/>
        <end position="102"/>
    </location>
</feature>
<dbReference type="AlphaFoldDB" id="A0A317SHA2"/>
<protein>
    <submittedName>
        <fullName evidence="2">Uncharacterized protein</fullName>
    </submittedName>
</protein>
<sequence length="102" mass="10839">MGKVQETRLRPGKEIRRGGRGVDPECGIGGLELYGPGENIWTKGLEDFRAEHQETQDAATEVESKSRGGSEAEAEDQPDLGGLDSQIVTAVNEPSNSGAAQD</sequence>
<reference evidence="2 3" key="1">
    <citation type="submission" date="2018-03" db="EMBL/GenBank/DDBJ databases">
        <title>Genomes of Pezizomycetes fungi and the evolution of truffles.</title>
        <authorList>
            <person name="Murat C."/>
            <person name="Payen T."/>
            <person name="Noel B."/>
            <person name="Kuo A."/>
            <person name="Martin F.M."/>
        </authorList>
    </citation>
    <scope>NUCLEOTIDE SEQUENCE [LARGE SCALE GENOMIC DNA]</scope>
    <source>
        <strain evidence="2">091103-1</strain>
    </source>
</reference>
<name>A0A317SHA2_9PEZI</name>
<proteinExistence type="predicted"/>
<dbReference type="EMBL" id="PYWC01000101">
    <property type="protein sequence ID" value="PWW72581.1"/>
    <property type="molecule type" value="Genomic_DNA"/>
</dbReference>
<feature type="compositionally biased region" description="Basic and acidic residues" evidence="1">
    <location>
        <begin position="1"/>
        <end position="23"/>
    </location>
</feature>
<accession>A0A317SHA2</accession>
<feature type="region of interest" description="Disordered" evidence="1">
    <location>
        <begin position="1"/>
        <end position="26"/>
    </location>
</feature>
<evidence type="ECO:0000313" key="3">
    <source>
        <dbReference type="Proteomes" id="UP000246991"/>
    </source>
</evidence>
<feature type="compositionally biased region" description="Polar residues" evidence="1">
    <location>
        <begin position="86"/>
        <end position="102"/>
    </location>
</feature>